<evidence type="ECO:0000256" key="1">
    <source>
        <dbReference type="SAM" id="Phobius"/>
    </source>
</evidence>
<keyword evidence="3" id="KW-1185">Reference proteome</keyword>
<proteinExistence type="predicted"/>
<comment type="caution">
    <text evidence="2">The sequence shown here is derived from an EMBL/GenBank/DDBJ whole genome shotgun (WGS) entry which is preliminary data.</text>
</comment>
<dbReference type="Proteomes" id="UP000298337">
    <property type="component" value="Unassembled WGS sequence"/>
</dbReference>
<dbReference type="OrthoDB" id="886404at2"/>
<accession>A0A4Z0P4A4</accession>
<evidence type="ECO:0000313" key="2">
    <source>
        <dbReference type="EMBL" id="TGE06494.1"/>
    </source>
</evidence>
<dbReference type="EMBL" id="SRLA01000003">
    <property type="protein sequence ID" value="TGE06494.1"/>
    <property type="molecule type" value="Genomic_DNA"/>
</dbReference>
<dbReference type="AlphaFoldDB" id="A0A4Z0P4A4"/>
<organism evidence="2 3">
    <name type="scientific">Hymenobacter fodinae</name>
    <dbReference type="NCBI Taxonomy" id="2510796"/>
    <lineage>
        <taxon>Bacteria</taxon>
        <taxon>Pseudomonadati</taxon>
        <taxon>Bacteroidota</taxon>
        <taxon>Cytophagia</taxon>
        <taxon>Cytophagales</taxon>
        <taxon>Hymenobacteraceae</taxon>
        <taxon>Hymenobacter</taxon>
    </lineage>
</organism>
<gene>
    <name evidence="2" type="ORF">EU556_16805</name>
</gene>
<protein>
    <submittedName>
        <fullName evidence="2">Uncharacterized protein</fullName>
    </submittedName>
</protein>
<reference evidence="2 3" key="1">
    <citation type="submission" date="2019-04" db="EMBL/GenBank/DDBJ databases">
        <authorList>
            <person name="Feng G."/>
            <person name="Zhang J."/>
            <person name="Zhu H."/>
        </authorList>
    </citation>
    <scope>NUCLEOTIDE SEQUENCE [LARGE SCALE GENOMIC DNA]</scope>
    <source>
        <strain evidence="2 3">92R-1</strain>
    </source>
</reference>
<dbReference type="RefSeq" id="WP_135435267.1">
    <property type="nucleotide sequence ID" value="NZ_SRLA01000003.1"/>
</dbReference>
<sequence length="169" mass="18990">MYKISTLTNGVSKPQLGTSTLVIEGPNIVKAAFYTVAGVALLYHSLYVFGVISLAIAVFAITTNKGIELDLTSRHYRLFTSSLGIRMGDWETIPAVQHITMKYFSDLVTFGRPGRMRIDKDQRYLVMFSILNSTEGVILHKFQKYDSALKLARFLADALSVEVKLYDHF</sequence>
<keyword evidence="1" id="KW-0472">Membrane</keyword>
<name>A0A4Z0P4A4_9BACT</name>
<keyword evidence="1" id="KW-0812">Transmembrane</keyword>
<evidence type="ECO:0000313" key="3">
    <source>
        <dbReference type="Proteomes" id="UP000298337"/>
    </source>
</evidence>
<feature type="transmembrane region" description="Helical" evidence="1">
    <location>
        <begin position="31"/>
        <end position="61"/>
    </location>
</feature>
<keyword evidence="1" id="KW-1133">Transmembrane helix</keyword>